<dbReference type="InterPro" id="IPR036361">
    <property type="entry name" value="SAP_dom_sf"/>
</dbReference>
<organism evidence="1 2">
    <name type="scientific">Methylomonas koyamae</name>
    <dbReference type="NCBI Taxonomy" id="702114"/>
    <lineage>
        <taxon>Bacteria</taxon>
        <taxon>Pseudomonadati</taxon>
        <taxon>Pseudomonadota</taxon>
        <taxon>Gammaproteobacteria</taxon>
        <taxon>Methylococcales</taxon>
        <taxon>Methylococcaceae</taxon>
        <taxon>Methylomonas</taxon>
    </lineage>
</organism>
<accession>A0A177NNX8</accession>
<dbReference type="Proteomes" id="UP000077857">
    <property type="component" value="Unassembled WGS sequence"/>
</dbReference>
<evidence type="ECO:0000313" key="2">
    <source>
        <dbReference type="Proteomes" id="UP000077857"/>
    </source>
</evidence>
<comment type="caution">
    <text evidence="1">The sequence shown here is derived from an EMBL/GenBank/DDBJ whole genome shotgun (WGS) entry which is preliminary data.</text>
</comment>
<evidence type="ECO:0000313" key="1">
    <source>
        <dbReference type="EMBL" id="OAI19788.1"/>
    </source>
</evidence>
<proteinExistence type="predicted"/>
<name>A0A177NNX8_9GAMM</name>
<dbReference type="Gene3D" id="1.10.720.30">
    <property type="entry name" value="SAP domain"/>
    <property type="match status" value="1"/>
</dbReference>
<dbReference type="EMBL" id="LUUJ01000045">
    <property type="protein sequence ID" value="OAI19788.1"/>
    <property type="molecule type" value="Genomic_DNA"/>
</dbReference>
<gene>
    <name evidence="1" type="ORF">A1507_06405</name>
</gene>
<protein>
    <submittedName>
        <fullName evidence="1">Uncharacterized protein</fullName>
    </submittedName>
</protein>
<sequence>MPTVKPEKEIFECYDEVFKTMISDISGLSENEAKEIHSIIKKCEGGFLNMGGYHSIVWERYFRGRDWKWNEYEEWNSRFLKIGKFPTNFPQKKVLTPEKSEEALGQLKVSELKSICTECQLSIPSKTKKTDLVDILKLIPNITNQSLVSQKVEELDDRFRHDLFSLLMRTINFRGKNLYDLRRSEKVGVKKFKILYVFEEDKEFVEMALKLKPNALHPVFPSDMSMKQPVIEF</sequence>
<reference evidence="1 2" key="1">
    <citation type="submission" date="2016-03" db="EMBL/GenBank/DDBJ databases">
        <authorList>
            <person name="Ploux O."/>
        </authorList>
    </citation>
    <scope>NUCLEOTIDE SEQUENCE [LARGE SCALE GENOMIC DNA]</scope>
    <source>
        <strain evidence="1 2">R-45378</strain>
    </source>
</reference>
<dbReference type="AlphaFoldDB" id="A0A177NNX8"/>